<dbReference type="SUPFAM" id="SSF47090">
    <property type="entry name" value="PGBD-like"/>
    <property type="match status" value="2"/>
</dbReference>
<proteinExistence type="predicted"/>
<dbReference type="HOGENOM" id="CLU_111573_0_0_3"/>
<reference evidence="2" key="1">
    <citation type="submission" date="2009-01" db="EMBL/GenBank/DDBJ databases">
        <title>Complete sequence of chromosome Cyanothece sp. PCC 7425.</title>
        <authorList>
            <consortium name="US DOE Joint Genome Institute"/>
            <person name="Lucas S."/>
            <person name="Copeland A."/>
            <person name="Lapidus A."/>
            <person name="Glavina del Rio T."/>
            <person name="Dalin E."/>
            <person name="Tice H."/>
            <person name="Bruce D."/>
            <person name="Goodwin L."/>
            <person name="Pitluck S."/>
            <person name="Sims D."/>
            <person name="Meineke L."/>
            <person name="Brettin T."/>
            <person name="Detter J.C."/>
            <person name="Han C."/>
            <person name="Larimer F."/>
            <person name="Land M."/>
            <person name="Hauser L."/>
            <person name="Kyrpides N."/>
            <person name="Ovchinnikova G."/>
            <person name="Liberton M."/>
            <person name="Stoeckel J."/>
            <person name="Banerjee A."/>
            <person name="Singh A."/>
            <person name="Page L."/>
            <person name="Sato H."/>
            <person name="Zhao L."/>
            <person name="Sherman L."/>
            <person name="Pakrasi H."/>
            <person name="Richardson P."/>
        </authorList>
    </citation>
    <scope>NUCLEOTIDE SEQUENCE</scope>
    <source>
        <strain evidence="2">PCC 7425</strain>
    </source>
</reference>
<feature type="domain" description="Peptidoglycan binding-like" evidence="1">
    <location>
        <begin position="99"/>
        <end position="154"/>
    </location>
</feature>
<dbReference type="STRING" id="395961.Cyan7425_1970"/>
<accession>B8HTA9</accession>
<sequence>MANDHLNADSWRPVPAALTGPVLYPWDAGPAVFELQELLNAHGFRLKLDGDFGAKTETAVGEFQRRYGLRVDGIVGPQTWVALKQKVQPGTRVLKRGHTGADVFQLQWLLQISGQQVVRDGIFGAATEQALIEFQQKHKLKPDGIVDLITWRMLRGRSLL</sequence>
<dbReference type="eggNOG" id="COG3409">
    <property type="taxonomic scope" value="Bacteria"/>
</dbReference>
<dbReference type="InterPro" id="IPR036365">
    <property type="entry name" value="PGBD-like_sf"/>
</dbReference>
<gene>
    <name evidence="2" type="ordered locus">Cyan7425_1970</name>
</gene>
<evidence type="ECO:0000259" key="1">
    <source>
        <dbReference type="Pfam" id="PF01471"/>
    </source>
</evidence>
<name>B8HTA9_CYAP4</name>
<dbReference type="Gene3D" id="1.10.101.10">
    <property type="entry name" value="PGBD-like superfamily/PGBD"/>
    <property type="match status" value="2"/>
</dbReference>
<organism evidence="2">
    <name type="scientific">Cyanothece sp. (strain PCC 7425 / ATCC 29141)</name>
    <dbReference type="NCBI Taxonomy" id="395961"/>
    <lineage>
        <taxon>Bacteria</taxon>
        <taxon>Bacillati</taxon>
        <taxon>Cyanobacteriota</taxon>
        <taxon>Cyanophyceae</taxon>
        <taxon>Gomontiellales</taxon>
        <taxon>Cyanothecaceae</taxon>
        <taxon>Cyanothece</taxon>
    </lineage>
</organism>
<protein>
    <submittedName>
        <fullName evidence="2">Peptidoglycan-binding domain 1 protein</fullName>
    </submittedName>
</protein>
<dbReference type="KEGG" id="cyn:Cyan7425_1970"/>
<dbReference type="AlphaFoldDB" id="B8HTA9"/>
<feature type="domain" description="Peptidoglycan binding-like" evidence="1">
    <location>
        <begin position="29"/>
        <end position="83"/>
    </location>
</feature>
<dbReference type="InterPro" id="IPR036366">
    <property type="entry name" value="PGBDSf"/>
</dbReference>
<dbReference type="Pfam" id="PF01471">
    <property type="entry name" value="PG_binding_1"/>
    <property type="match status" value="2"/>
</dbReference>
<dbReference type="InterPro" id="IPR002477">
    <property type="entry name" value="Peptidoglycan-bd-like"/>
</dbReference>
<dbReference type="EMBL" id="CP001344">
    <property type="protein sequence ID" value="ACL44335.1"/>
    <property type="molecule type" value="Genomic_DNA"/>
</dbReference>
<evidence type="ECO:0000313" key="2">
    <source>
        <dbReference type="EMBL" id="ACL44335.1"/>
    </source>
</evidence>
<dbReference type="OrthoDB" id="511527at2"/>